<dbReference type="InterPro" id="IPR008927">
    <property type="entry name" value="6-PGluconate_DH-like_C_sf"/>
</dbReference>
<dbReference type="RefSeq" id="WP_025060901.1">
    <property type="nucleotide sequence ID" value="NZ_RAQK01000001.1"/>
</dbReference>
<feature type="domain" description="Ketopantoate reductase N-terminal" evidence="8">
    <location>
        <begin position="6"/>
        <end position="153"/>
    </location>
</feature>
<comment type="pathway">
    <text evidence="1">Cofactor biosynthesis; (R)-pantothenate biosynthesis; (R)-pantoate from 3-methyl-2-oxobutanoate: step 2/2.</text>
</comment>
<organism evidence="10 11">
    <name type="scientific">Sulfitobacter guttiformis</name>
    <dbReference type="NCBI Taxonomy" id="74349"/>
    <lineage>
        <taxon>Bacteria</taxon>
        <taxon>Pseudomonadati</taxon>
        <taxon>Pseudomonadota</taxon>
        <taxon>Alphaproteobacteria</taxon>
        <taxon>Rhodobacterales</taxon>
        <taxon>Roseobacteraceae</taxon>
        <taxon>Sulfitobacter</taxon>
    </lineage>
</organism>
<dbReference type="EMBL" id="RAQK01000001">
    <property type="protein sequence ID" value="RKE97512.1"/>
    <property type="molecule type" value="Genomic_DNA"/>
</dbReference>
<dbReference type="EC" id="1.1.1.169" evidence="2"/>
<evidence type="ECO:0000256" key="6">
    <source>
        <dbReference type="ARBA" id="ARBA00048793"/>
    </source>
</evidence>
<evidence type="ECO:0000256" key="7">
    <source>
        <dbReference type="SAM" id="Phobius"/>
    </source>
</evidence>
<dbReference type="GO" id="GO:0015940">
    <property type="term" value="P:pantothenate biosynthetic process"/>
    <property type="evidence" value="ECO:0007669"/>
    <property type="project" value="UniProtKB-UniPathway"/>
</dbReference>
<evidence type="ECO:0000313" key="11">
    <source>
        <dbReference type="Proteomes" id="UP000284407"/>
    </source>
</evidence>
<keyword evidence="11" id="KW-1185">Reference proteome</keyword>
<protein>
    <recommendedName>
        <fullName evidence="3">2-dehydropantoate 2-reductase</fullName>
        <ecNumber evidence="2">1.1.1.169</ecNumber>
    </recommendedName>
    <alternativeName>
        <fullName evidence="5">Ketopantoate reductase</fullName>
    </alternativeName>
</protein>
<dbReference type="PANTHER" id="PTHR21708:SF26">
    <property type="entry name" value="2-DEHYDROPANTOATE 2-REDUCTASE"/>
    <property type="match status" value="1"/>
</dbReference>
<dbReference type="GO" id="GO:0005737">
    <property type="term" value="C:cytoplasm"/>
    <property type="evidence" value="ECO:0007669"/>
    <property type="project" value="TreeGrafter"/>
</dbReference>
<dbReference type="Gene3D" id="1.10.1040.10">
    <property type="entry name" value="N-(1-d-carboxylethyl)-l-norvaline Dehydrogenase, domain 2"/>
    <property type="match status" value="1"/>
</dbReference>
<dbReference type="InterPro" id="IPR013332">
    <property type="entry name" value="KPR_N"/>
</dbReference>
<dbReference type="PANTHER" id="PTHR21708">
    <property type="entry name" value="PROBABLE 2-DEHYDROPANTOATE 2-REDUCTASE"/>
    <property type="match status" value="1"/>
</dbReference>
<dbReference type="SUPFAM" id="SSF51735">
    <property type="entry name" value="NAD(P)-binding Rossmann-fold domains"/>
    <property type="match status" value="1"/>
</dbReference>
<sequence length="340" mass="36727">MTEDPILIWGAGAIGGILGAYWARAGVPVLMVDIVPEHVNACATTGLSIEGPVEEFRQIVPCVTPDQLTGVYSRIVLAVKAHATEGALAQLKPHLAQDGYVLSAQNGLNERVIAQHIGADRTIGAFVNYGADWVGPGRILFGNRAAVVVGEIDGMIRPRTTELHQLMQIFEPDAVLTEDIWAYLWGKLGYGAMLFATALSMDSMTENFADPARGPALMGLAREVMKTALAEGVSPKPFNGFEPSSFLPDAGDDAARKSLSELAFFNSKTAKTHTGIYRDLAVRKRKTEVDPQVGTVAQIAASHGIDTPLLRKLVELIHDIEEGRRDMSEETFHELTKVLA</sequence>
<dbReference type="SUPFAM" id="SSF48179">
    <property type="entry name" value="6-phosphogluconate dehydrogenase C-terminal domain-like"/>
    <property type="match status" value="1"/>
</dbReference>
<feature type="transmembrane region" description="Helical" evidence="7">
    <location>
        <begin position="6"/>
        <end position="23"/>
    </location>
</feature>
<keyword evidence="7" id="KW-0812">Transmembrane</keyword>
<evidence type="ECO:0000256" key="4">
    <source>
        <dbReference type="ARBA" id="ARBA00022655"/>
    </source>
</evidence>
<dbReference type="Proteomes" id="UP000284407">
    <property type="component" value="Unassembled WGS sequence"/>
</dbReference>
<evidence type="ECO:0000256" key="1">
    <source>
        <dbReference type="ARBA" id="ARBA00004994"/>
    </source>
</evidence>
<comment type="caution">
    <text evidence="10">The sequence shown here is derived from an EMBL/GenBank/DDBJ whole genome shotgun (WGS) entry which is preliminary data.</text>
</comment>
<dbReference type="InterPro" id="IPR036291">
    <property type="entry name" value="NAD(P)-bd_dom_sf"/>
</dbReference>
<evidence type="ECO:0000256" key="2">
    <source>
        <dbReference type="ARBA" id="ARBA00013014"/>
    </source>
</evidence>
<evidence type="ECO:0000313" key="10">
    <source>
        <dbReference type="EMBL" id="RKE97512.1"/>
    </source>
</evidence>
<evidence type="ECO:0000259" key="9">
    <source>
        <dbReference type="Pfam" id="PF08546"/>
    </source>
</evidence>
<feature type="domain" description="Ketopantoate reductase C-terminal" evidence="9">
    <location>
        <begin position="179"/>
        <end position="321"/>
    </location>
</feature>
<evidence type="ECO:0000259" key="8">
    <source>
        <dbReference type="Pfam" id="PF02558"/>
    </source>
</evidence>
<keyword evidence="4" id="KW-0566">Pantothenate biosynthesis</keyword>
<accession>A0A420DTD5</accession>
<dbReference type="AlphaFoldDB" id="A0A420DTD5"/>
<dbReference type="Pfam" id="PF02558">
    <property type="entry name" value="ApbA"/>
    <property type="match status" value="1"/>
</dbReference>
<proteinExistence type="predicted"/>
<dbReference type="GO" id="GO:0008677">
    <property type="term" value="F:2-dehydropantoate 2-reductase activity"/>
    <property type="evidence" value="ECO:0007669"/>
    <property type="project" value="UniProtKB-EC"/>
</dbReference>
<gene>
    <name evidence="10" type="ORF">C8N30_2123</name>
</gene>
<dbReference type="Gene3D" id="3.40.50.720">
    <property type="entry name" value="NAD(P)-binding Rossmann-like Domain"/>
    <property type="match status" value="1"/>
</dbReference>
<dbReference type="InterPro" id="IPR013328">
    <property type="entry name" value="6PGD_dom2"/>
</dbReference>
<keyword evidence="7" id="KW-1133">Transmembrane helix</keyword>
<evidence type="ECO:0000256" key="5">
    <source>
        <dbReference type="ARBA" id="ARBA00032024"/>
    </source>
</evidence>
<comment type="catalytic activity">
    <reaction evidence="6">
        <text>(R)-pantoate + NADP(+) = 2-dehydropantoate + NADPH + H(+)</text>
        <dbReference type="Rhea" id="RHEA:16233"/>
        <dbReference type="ChEBI" id="CHEBI:11561"/>
        <dbReference type="ChEBI" id="CHEBI:15378"/>
        <dbReference type="ChEBI" id="CHEBI:15980"/>
        <dbReference type="ChEBI" id="CHEBI:57783"/>
        <dbReference type="ChEBI" id="CHEBI:58349"/>
        <dbReference type="EC" id="1.1.1.169"/>
    </reaction>
</comment>
<dbReference type="Pfam" id="PF08546">
    <property type="entry name" value="ApbA_C"/>
    <property type="match status" value="1"/>
</dbReference>
<evidence type="ECO:0000256" key="3">
    <source>
        <dbReference type="ARBA" id="ARBA00019465"/>
    </source>
</evidence>
<dbReference type="OrthoDB" id="9793586at2"/>
<reference evidence="10 11" key="1">
    <citation type="submission" date="2018-09" db="EMBL/GenBank/DDBJ databases">
        <title>Genomic Encyclopedia of Archaeal and Bacterial Type Strains, Phase II (KMG-II): from individual species to whole genera.</title>
        <authorList>
            <person name="Goeker M."/>
        </authorList>
    </citation>
    <scope>NUCLEOTIDE SEQUENCE [LARGE SCALE GENOMIC DNA]</scope>
    <source>
        <strain evidence="10 11">DSM 11458</strain>
    </source>
</reference>
<keyword evidence="7" id="KW-0472">Membrane</keyword>
<dbReference type="STRING" id="1443111.Z949_184"/>
<dbReference type="InterPro" id="IPR013752">
    <property type="entry name" value="KPA_reductase"/>
</dbReference>
<name>A0A420DTD5_9RHOB</name>
<dbReference type="UniPathway" id="UPA00028">
    <property type="reaction ID" value="UER00004"/>
</dbReference>
<dbReference type="InterPro" id="IPR051402">
    <property type="entry name" value="KPR-Related"/>
</dbReference>